<evidence type="ECO:0000313" key="1">
    <source>
        <dbReference type="EMBL" id="KAK9139156.1"/>
    </source>
</evidence>
<reference evidence="1 2" key="1">
    <citation type="submission" date="2024-01" db="EMBL/GenBank/DDBJ databases">
        <title>Genome assemblies of Stephania.</title>
        <authorList>
            <person name="Yang L."/>
        </authorList>
    </citation>
    <scope>NUCLEOTIDE SEQUENCE [LARGE SCALE GENOMIC DNA]</scope>
    <source>
        <strain evidence="1">JXDWG</strain>
        <tissue evidence="1">Leaf</tissue>
    </source>
</reference>
<dbReference type="EMBL" id="JBBNAG010000004">
    <property type="protein sequence ID" value="KAK9139156.1"/>
    <property type="molecule type" value="Genomic_DNA"/>
</dbReference>
<organism evidence="1 2">
    <name type="scientific">Stephania cephalantha</name>
    <dbReference type="NCBI Taxonomy" id="152367"/>
    <lineage>
        <taxon>Eukaryota</taxon>
        <taxon>Viridiplantae</taxon>
        <taxon>Streptophyta</taxon>
        <taxon>Embryophyta</taxon>
        <taxon>Tracheophyta</taxon>
        <taxon>Spermatophyta</taxon>
        <taxon>Magnoliopsida</taxon>
        <taxon>Ranunculales</taxon>
        <taxon>Menispermaceae</taxon>
        <taxon>Menispermoideae</taxon>
        <taxon>Cissampelideae</taxon>
        <taxon>Stephania</taxon>
    </lineage>
</organism>
<dbReference type="Proteomes" id="UP001419268">
    <property type="component" value="Unassembled WGS sequence"/>
</dbReference>
<protein>
    <submittedName>
        <fullName evidence="1">Uncharacterized protein</fullName>
    </submittedName>
</protein>
<evidence type="ECO:0000313" key="2">
    <source>
        <dbReference type="Proteomes" id="UP001419268"/>
    </source>
</evidence>
<dbReference type="AlphaFoldDB" id="A0AAP0JSI2"/>
<comment type="caution">
    <text evidence="1">The sequence shown here is derived from an EMBL/GenBank/DDBJ whole genome shotgun (WGS) entry which is preliminary data.</text>
</comment>
<accession>A0AAP0JSI2</accession>
<keyword evidence="2" id="KW-1185">Reference proteome</keyword>
<sequence length="107" mass="12394">MVAGIRLLGDDIGVPVAGVRLLEPHIVPVAGDRLLDRGQRDVELRHRLRIPSSRRDALLLLRLLRMHRLMLYIYAQVLLRKVRVSLFQLPCVLCTNRSNVRIYDDQF</sequence>
<proteinExistence type="predicted"/>
<name>A0AAP0JSI2_9MAGN</name>
<gene>
    <name evidence="1" type="ORF">Scep_008837</name>
</gene>